<dbReference type="EMBL" id="CM020619">
    <property type="protein sequence ID" value="KAK1865742.1"/>
    <property type="molecule type" value="Genomic_DNA"/>
</dbReference>
<proteinExistence type="predicted"/>
<name>A0ACC3C6F6_PYRYE</name>
<keyword evidence="2" id="KW-1185">Reference proteome</keyword>
<reference evidence="1" key="1">
    <citation type="submission" date="2019-11" db="EMBL/GenBank/DDBJ databases">
        <title>Nori genome reveals adaptations in red seaweeds to the harsh intertidal environment.</title>
        <authorList>
            <person name="Wang D."/>
            <person name="Mao Y."/>
        </authorList>
    </citation>
    <scope>NUCLEOTIDE SEQUENCE</scope>
    <source>
        <tissue evidence="1">Gametophyte</tissue>
    </source>
</reference>
<gene>
    <name evidence="1" type="ORF">I4F81_008267</name>
</gene>
<dbReference type="Proteomes" id="UP000798662">
    <property type="component" value="Chromosome 2"/>
</dbReference>
<evidence type="ECO:0000313" key="1">
    <source>
        <dbReference type="EMBL" id="KAK1865742.1"/>
    </source>
</evidence>
<evidence type="ECO:0000313" key="2">
    <source>
        <dbReference type="Proteomes" id="UP000798662"/>
    </source>
</evidence>
<sequence length="583" mass="59206">MRTCRTYVAEGAACGGPEVACPDAVAGGEVGSVECRDGRCKPVLPAAAGERCFPSLFRSCADEGLQCVVDGGAAGPGVCMTLTLEEGGVCGTPAAACRGLVCATADGTECVDNECPGGAAGTCRAPVAGDRCSGPNDGDNVTCRGDLKCGSDDKCTPKGLVGVACGASGGADACEVGYVCTTADGNTCSRDDGCPGGVAGTCRLPVEGDDCTDLRCDRVERDLKCLGIPVLGTGGGVNVPFDRRCVRAKAVGQSCSLTSPCGSTGSPRTLPCVGGVCAQTDERAVRGDECREARTCSDGTTCTSVGESRVCATTEVAAGGACDEDTFSFCDLRGGLSCIAGVCTATGALPGPLEPCRFNDDTPCAATVEEGTGATLSCKYRPGNGPSLFVCVYERPVGAPCNSGLQCASDLTCVLGTCRQRNDLRLPKNASCSRDDECDADAGLVCRSTASLPWSESVCVTSVPTGGACNWELEQCVTGDQCRDGVCVKRAPLGGACNINWDCVEGECWRGPRAAGATCREWVGFGAACDSSTVKCARRLTCGADGTCVNAVSDTTDGAFCTSSEDYLVLLQTRGFHLRVPSA</sequence>
<accession>A0ACC3C6F6</accession>
<organism evidence="1 2">
    <name type="scientific">Pyropia yezoensis</name>
    <name type="common">Susabi-nori</name>
    <name type="synonym">Porphyra yezoensis</name>
    <dbReference type="NCBI Taxonomy" id="2788"/>
    <lineage>
        <taxon>Eukaryota</taxon>
        <taxon>Rhodophyta</taxon>
        <taxon>Bangiophyceae</taxon>
        <taxon>Bangiales</taxon>
        <taxon>Bangiaceae</taxon>
        <taxon>Pyropia</taxon>
    </lineage>
</organism>
<protein>
    <submittedName>
        <fullName evidence="1">Uncharacterized protein</fullName>
    </submittedName>
</protein>
<comment type="caution">
    <text evidence="1">The sequence shown here is derived from an EMBL/GenBank/DDBJ whole genome shotgun (WGS) entry which is preliminary data.</text>
</comment>